<feature type="transmembrane region" description="Helical" evidence="1">
    <location>
        <begin position="33"/>
        <end position="54"/>
    </location>
</feature>
<comment type="caution">
    <text evidence="2">The sequence shown here is derived from an EMBL/GenBank/DDBJ whole genome shotgun (WGS) entry which is preliminary data.</text>
</comment>
<keyword evidence="1" id="KW-0472">Membrane</keyword>
<sequence>MLQGFLIALIAGSLVSLQTIFNSKVNGQAGSWVTTTLVLGLGFAASLTLGLILEGRAMFSLEHAKAWFFFSGLIGVGVVTCLMQGIRRLGPTYAVSLSLASQLVCALVLDSQGWLGLTKVDLTPGRLIGVLVIVAGMLVFKLGGRRAGTGKEADGPKAEAKTAAKAGLPAGVAGSNGEAV</sequence>
<keyword evidence="1" id="KW-1133">Transmembrane helix</keyword>
<keyword evidence="3" id="KW-1185">Reference proteome</keyword>
<dbReference type="Pfam" id="PF04657">
    <property type="entry name" value="DMT_YdcZ"/>
    <property type="match status" value="1"/>
</dbReference>
<proteinExistence type="predicted"/>
<keyword evidence="1" id="KW-0812">Transmembrane</keyword>
<dbReference type="GO" id="GO:0005886">
    <property type="term" value="C:plasma membrane"/>
    <property type="evidence" value="ECO:0007669"/>
    <property type="project" value="TreeGrafter"/>
</dbReference>
<dbReference type="EMBL" id="JAAAMU010000001">
    <property type="protein sequence ID" value="NBC67525.1"/>
    <property type="molecule type" value="Genomic_DNA"/>
</dbReference>
<evidence type="ECO:0000256" key="1">
    <source>
        <dbReference type="SAM" id="Phobius"/>
    </source>
</evidence>
<evidence type="ECO:0000313" key="3">
    <source>
        <dbReference type="Proteomes" id="UP000558113"/>
    </source>
</evidence>
<name>A0A7X4YJL0_9BACL</name>
<reference evidence="2 3" key="1">
    <citation type="submission" date="2020-01" db="EMBL/GenBank/DDBJ databases">
        <title>Paenibacillus soybeanensis sp. nov. isolated from the nodules of soybean (Glycine max(L.) Merr).</title>
        <authorList>
            <person name="Wang H."/>
        </authorList>
    </citation>
    <scope>NUCLEOTIDE SEQUENCE [LARGE SCALE GENOMIC DNA]</scope>
    <source>
        <strain evidence="2 3">DSM 23054</strain>
    </source>
</reference>
<feature type="transmembrane region" description="Helical" evidence="1">
    <location>
        <begin position="127"/>
        <end position="144"/>
    </location>
</feature>
<feature type="transmembrane region" description="Helical" evidence="1">
    <location>
        <begin position="66"/>
        <end position="86"/>
    </location>
</feature>
<organism evidence="2 3">
    <name type="scientific">Paenibacillus sacheonensis</name>
    <dbReference type="NCBI Taxonomy" id="742054"/>
    <lineage>
        <taxon>Bacteria</taxon>
        <taxon>Bacillati</taxon>
        <taxon>Bacillota</taxon>
        <taxon>Bacilli</taxon>
        <taxon>Bacillales</taxon>
        <taxon>Paenibacillaceae</taxon>
        <taxon>Paenibacillus</taxon>
    </lineage>
</organism>
<dbReference type="InterPro" id="IPR006750">
    <property type="entry name" value="YdcZ"/>
</dbReference>
<dbReference type="RefSeq" id="WP_161693407.1">
    <property type="nucleotide sequence ID" value="NZ_JAAAMU010000001.1"/>
</dbReference>
<gene>
    <name evidence="2" type="ORF">GT003_00770</name>
</gene>
<protein>
    <submittedName>
        <fullName evidence="2">EamA-like transporter family protein</fullName>
    </submittedName>
</protein>
<dbReference type="OrthoDB" id="2382207at2"/>
<dbReference type="Proteomes" id="UP000558113">
    <property type="component" value="Unassembled WGS sequence"/>
</dbReference>
<dbReference type="PANTHER" id="PTHR34821">
    <property type="entry name" value="INNER MEMBRANE PROTEIN YDCZ"/>
    <property type="match status" value="1"/>
</dbReference>
<evidence type="ECO:0000313" key="2">
    <source>
        <dbReference type="EMBL" id="NBC67525.1"/>
    </source>
</evidence>
<accession>A0A7X4YJL0</accession>
<dbReference type="AlphaFoldDB" id="A0A7X4YJL0"/>
<dbReference type="PANTHER" id="PTHR34821:SF3">
    <property type="entry name" value="MEMBRANE PROTEIN"/>
    <property type="match status" value="1"/>
</dbReference>